<dbReference type="AlphaFoldDB" id="A0A0A5GNJ5"/>
<name>A0A0A5GNJ5_9BACI</name>
<organism evidence="2 3">
    <name type="scientific">Pontibacillus halophilus JSM 076056 = DSM 19796</name>
    <dbReference type="NCBI Taxonomy" id="1385510"/>
    <lineage>
        <taxon>Bacteria</taxon>
        <taxon>Bacillati</taxon>
        <taxon>Bacillota</taxon>
        <taxon>Bacilli</taxon>
        <taxon>Bacillales</taxon>
        <taxon>Bacillaceae</taxon>
        <taxon>Pontibacillus</taxon>
    </lineage>
</organism>
<comment type="caution">
    <text evidence="2">The sequence shown here is derived from an EMBL/GenBank/DDBJ whole genome shotgun (WGS) entry which is preliminary data.</text>
</comment>
<evidence type="ECO:0000256" key="1">
    <source>
        <dbReference type="SAM" id="MobiDB-lite"/>
    </source>
</evidence>
<dbReference type="RefSeq" id="WP_026800134.1">
    <property type="nucleotide sequence ID" value="NZ_AULI01000007.1"/>
</dbReference>
<protein>
    <recommendedName>
        <fullName evidence="4">YwqI/YxiC family protein</fullName>
    </recommendedName>
</protein>
<dbReference type="OrthoDB" id="2455619at2"/>
<evidence type="ECO:0000313" key="3">
    <source>
        <dbReference type="Proteomes" id="UP000030528"/>
    </source>
</evidence>
<reference evidence="2 3" key="1">
    <citation type="submission" date="2013-08" db="EMBL/GenBank/DDBJ databases">
        <authorList>
            <person name="Huang J."/>
            <person name="Wang G."/>
        </authorList>
    </citation>
    <scope>NUCLEOTIDE SEQUENCE [LARGE SCALE GENOMIC DNA]</scope>
    <source>
        <strain evidence="2 3">JSM 076056</strain>
    </source>
</reference>
<proteinExistence type="predicted"/>
<evidence type="ECO:0008006" key="4">
    <source>
        <dbReference type="Google" id="ProtNLM"/>
    </source>
</evidence>
<dbReference type="STRING" id="1385510.GCA_000425205_01719"/>
<dbReference type="Pfam" id="PF17279">
    <property type="entry name" value="DUF5344"/>
    <property type="match status" value="1"/>
</dbReference>
<feature type="region of interest" description="Disordered" evidence="1">
    <location>
        <begin position="74"/>
        <end position="96"/>
    </location>
</feature>
<dbReference type="Proteomes" id="UP000030528">
    <property type="component" value="Unassembled WGS sequence"/>
</dbReference>
<dbReference type="EMBL" id="AVPE01000005">
    <property type="protein sequence ID" value="KGX92745.1"/>
    <property type="molecule type" value="Genomic_DNA"/>
</dbReference>
<dbReference type="InterPro" id="IPR046318">
    <property type="entry name" value="DUF5344"/>
</dbReference>
<evidence type="ECO:0000313" key="2">
    <source>
        <dbReference type="EMBL" id="KGX92745.1"/>
    </source>
</evidence>
<accession>A0A0A5GNJ5</accession>
<feature type="compositionally biased region" description="Basic and acidic residues" evidence="1">
    <location>
        <begin position="74"/>
        <end position="85"/>
    </location>
</feature>
<dbReference type="eggNOG" id="ENOG5032ZHK">
    <property type="taxonomic scope" value="Bacteria"/>
</dbReference>
<keyword evidence="3" id="KW-1185">Reference proteome</keyword>
<gene>
    <name evidence="2" type="ORF">N781_15710</name>
</gene>
<sequence length="96" mass="10641">MAKEIKVNYAEVESAVSTMESSGESYNATMPTDIASGNELDVVTKLNELNAMLQTVGETYKDILRKNNETVRKSVEDMRETDEHLSSSMKVVGGHR</sequence>